<organism evidence="11 12">
    <name type="scientific">Quercus lobata</name>
    <name type="common">Valley oak</name>
    <dbReference type="NCBI Taxonomy" id="97700"/>
    <lineage>
        <taxon>Eukaryota</taxon>
        <taxon>Viridiplantae</taxon>
        <taxon>Streptophyta</taxon>
        <taxon>Embryophyta</taxon>
        <taxon>Tracheophyta</taxon>
        <taxon>Spermatophyta</taxon>
        <taxon>Magnoliopsida</taxon>
        <taxon>eudicotyledons</taxon>
        <taxon>Gunneridae</taxon>
        <taxon>Pentapetalae</taxon>
        <taxon>rosids</taxon>
        <taxon>fabids</taxon>
        <taxon>Fagales</taxon>
        <taxon>Fagaceae</taxon>
        <taxon>Quercus</taxon>
    </lineage>
</organism>
<evidence type="ECO:0000259" key="9">
    <source>
        <dbReference type="SMART" id="SM00385"/>
    </source>
</evidence>
<dbReference type="InterPro" id="IPR006671">
    <property type="entry name" value="Cyclin_N"/>
</dbReference>
<dbReference type="InterPro" id="IPR039361">
    <property type="entry name" value="Cyclin"/>
</dbReference>
<keyword evidence="3" id="KW-0132">Cell division</keyword>
<dbReference type="FunFam" id="1.10.472.10:FF:000057">
    <property type="entry name" value="Cyclin N-terminal domain containing 2"/>
    <property type="match status" value="1"/>
</dbReference>
<evidence type="ECO:0000256" key="5">
    <source>
        <dbReference type="ARBA" id="ARBA00023306"/>
    </source>
</evidence>
<dbReference type="Gene3D" id="1.10.472.10">
    <property type="entry name" value="Cyclin-like"/>
    <property type="match status" value="2"/>
</dbReference>
<dbReference type="SMART" id="SM00385">
    <property type="entry name" value="CYCLIN"/>
    <property type="match status" value="2"/>
</dbReference>
<evidence type="ECO:0000256" key="4">
    <source>
        <dbReference type="ARBA" id="ARBA00023127"/>
    </source>
</evidence>
<feature type="compositionally biased region" description="Polar residues" evidence="8">
    <location>
        <begin position="223"/>
        <end position="234"/>
    </location>
</feature>
<dbReference type="InterPro" id="IPR004367">
    <property type="entry name" value="Cyclin_C-dom"/>
</dbReference>
<evidence type="ECO:0000256" key="7">
    <source>
        <dbReference type="RuleBase" id="RU000383"/>
    </source>
</evidence>
<sequence length="726" mass="80520">MVTAKGKFAAGLNRVGDDSRASKSVGVRNLKVYVESEAAKADADSKFREFEGIKERRIAMVTAKGKFAAGLNRVGDDSRASKSVGVRNLKVYVESEAAKADADSNEGKSVIASKRANLTSVRGVNNMEKSKGKLISSASTNVRRKALADVSNAQGNSSRKAMPVGLKLMKSKSERTSLQRVSMGPGGRTINVSSRKSFTGKMQENVSQGVGDVHTSKRDSFRNKTMGQSRDSVVTNDRRTIRTSLISNRKSLPVLKRVTQAQANIQKENAESSDKGKERSGYPVPKAGKKVASRINNRSHLWQNRMSDGFLIMGKTNVEAHALTRKSVRPTVKTTLQATLAQRTLKSKNILNINKSTSVAAISSKNKEEAVTSSISENAAVVVPYEATQGKLPSAGAAVVVPQEVTQGQLPSDGNANPSTVSDVIPKKSKRRRSYTSLLMAGSKLLEDCGEVMKLEKLPNIDDNCNQLEVAEYVDEIYQYYWVTEAQNPSMENYMSIQTDITAHMRGILINWLIEVHFKFDLMQETLYLMVTLLDRYLSQASVKKNEMQLVGLTALLLASKYEDFWHPRVKDLISISAESYTRDQMLAMERLILKQLKFRLNVATPYVFMLRFLKAAQSDSKLEHLAFYLIELCLVEHESLKFKPSLLCASALYVARCTLHMTPAWTPLLCKHARYEESQLRDCAQMIIRSHKAAGKGQLRVSYEKYMRPDLSGAAAIKPLDRLPL</sequence>
<dbReference type="Proteomes" id="UP000594261">
    <property type="component" value="Chromosome 4"/>
</dbReference>
<dbReference type="OMA" id="NEMQMIG"/>
<keyword evidence="4 7" id="KW-0195">Cyclin</keyword>
<evidence type="ECO:0000256" key="2">
    <source>
        <dbReference type="ARBA" id="ARBA00011177"/>
    </source>
</evidence>
<feature type="domain" description="Cyclin C-terminal" evidence="10">
    <location>
        <begin position="604"/>
        <end position="721"/>
    </location>
</feature>
<evidence type="ECO:0000256" key="8">
    <source>
        <dbReference type="SAM" id="MobiDB-lite"/>
    </source>
</evidence>
<proteinExistence type="inferred from homology"/>
<keyword evidence="5" id="KW-0131">Cell cycle</keyword>
<keyword evidence="12" id="KW-1185">Reference proteome</keyword>
<feature type="domain" description="Cyclin-like" evidence="9">
    <location>
        <begin position="511"/>
        <end position="595"/>
    </location>
</feature>
<dbReference type="Pfam" id="PF02984">
    <property type="entry name" value="Cyclin_C"/>
    <property type="match status" value="1"/>
</dbReference>
<dbReference type="SUPFAM" id="SSF47954">
    <property type="entry name" value="Cyclin-like"/>
    <property type="match status" value="2"/>
</dbReference>
<dbReference type="Gramene" id="QL04p092938:mrna">
    <property type="protein sequence ID" value="QL04p092938:mrna"/>
    <property type="gene ID" value="QL04p092938"/>
</dbReference>
<dbReference type="FunFam" id="1.10.472.10:FF:000091">
    <property type="entry name" value="putative cyclin-B3-1 isoform X3"/>
    <property type="match status" value="1"/>
</dbReference>
<evidence type="ECO:0000313" key="12">
    <source>
        <dbReference type="Proteomes" id="UP000594261"/>
    </source>
</evidence>
<dbReference type="PANTHER" id="PTHR10177">
    <property type="entry name" value="CYCLINS"/>
    <property type="match status" value="1"/>
</dbReference>
<dbReference type="EnsemblPlants" id="QL04p092938:mrna">
    <property type="protein sequence ID" value="QL04p092938:mrna"/>
    <property type="gene ID" value="QL04p092938"/>
</dbReference>
<dbReference type="CDD" id="cd20507">
    <property type="entry name" value="CYCLIN_CCNB1-like_rpt1"/>
    <property type="match status" value="1"/>
</dbReference>
<dbReference type="InParanoid" id="A0A7N2LKJ1"/>
<evidence type="ECO:0000313" key="11">
    <source>
        <dbReference type="EnsemblPlants" id="QL04p092938:mrna"/>
    </source>
</evidence>
<comment type="similarity">
    <text evidence="1">Belongs to the cyclin family. Cyclin AB subfamily.</text>
</comment>
<dbReference type="GO" id="GO:0051301">
    <property type="term" value="P:cell division"/>
    <property type="evidence" value="ECO:0007669"/>
    <property type="project" value="UniProtKB-KW"/>
</dbReference>
<reference evidence="11 12" key="1">
    <citation type="journal article" date="2016" name="G3 (Bethesda)">
        <title>First Draft Assembly and Annotation of the Genome of a California Endemic Oak Quercus lobata Nee (Fagaceae).</title>
        <authorList>
            <person name="Sork V.L."/>
            <person name="Fitz-Gibbon S.T."/>
            <person name="Puiu D."/>
            <person name="Crepeau M."/>
            <person name="Gugger P.F."/>
            <person name="Sherman R."/>
            <person name="Stevens K."/>
            <person name="Langley C.H."/>
            <person name="Pellegrini M."/>
            <person name="Salzberg S.L."/>
        </authorList>
    </citation>
    <scope>NUCLEOTIDE SEQUENCE [LARGE SCALE GENOMIC DNA]</scope>
    <source>
        <strain evidence="11 12">cv. SW786</strain>
    </source>
</reference>
<feature type="compositionally biased region" description="Basic and acidic residues" evidence="8">
    <location>
        <begin position="268"/>
        <end position="280"/>
    </location>
</feature>
<dbReference type="InterPro" id="IPR036915">
    <property type="entry name" value="Cyclin-like_sf"/>
</dbReference>
<evidence type="ECO:0000256" key="6">
    <source>
        <dbReference type="ARBA" id="ARBA00032263"/>
    </source>
</evidence>
<dbReference type="EMBL" id="LRBV02000004">
    <property type="status" value="NOT_ANNOTATED_CDS"/>
    <property type="molecule type" value="Genomic_DNA"/>
</dbReference>
<protein>
    <recommendedName>
        <fullName evidence="6">B-like cyclin</fullName>
    </recommendedName>
</protein>
<reference evidence="11" key="2">
    <citation type="submission" date="2021-01" db="UniProtKB">
        <authorList>
            <consortium name="EnsemblPlants"/>
        </authorList>
    </citation>
    <scope>IDENTIFICATION</scope>
</reference>
<accession>A0A7N2LKJ1</accession>
<comment type="subunit">
    <text evidence="2">Interacts with the CDC2 protein kinase to form a serine/threonine kinase holoenzyme complex also known as maturation promoting factor (MPF). The cyclin subunit imparts substrate specificity to the complex.</text>
</comment>
<dbReference type="SMART" id="SM01332">
    <property type="entry name" value="Cyclin_C"/>
    <property type="match status" value="1"/>
</dbReference>
<dbReference type="Pfam" id="PF00134">
    <property type="entry name" value="Cyclin_N"/>
    <property type="match status" value="1"/>
</dbReference>
<dbReference type="FunCoup" id="A0A7N2LKJ1">
    <property type="interactions" value="721"/>
</dbReference>
<dbReference type="InterPro" id="IPR013763">
    <property type="entry name" value="Cyclin-like_dom"/>
</dbReference>
<name>A0A7N2LKJ1_QUELO</name>
<evidence type="ECO:0000256" key="1">
    <source>
        <dbReference type="ARBA" id="ARBA00006955"/>
    </source>
</evidence>
<feature type="region of interest" description="Disordered" evidence="8">
    <location>
        <begin position="202"/>
        <end position="234"/>
    </location>
</feature>
<evidence type="ECO:0000259" key="10">
    <source>
        <dbReference type="SMART" id="SM01332"/>
    </source>
</evidence>
<feature type="domain" description="Cyclin-like" evidence="9">
    <location>
        <begin position="608"/>
        <end position="690"/>
    </location>
</feature>
<dbReference type="AlphaFoldDB" id="A0A7N2LKJ1"/>
<feature type="region of interest" description="Disordered" evidence="8">
    <location>
        <begin position="263"/>
        <end position="292"/>
    </location>
</feature>
<evidence type="ECO:0000256" key="3">
    <source>
        <dbReference type="ARBA" id="ARBA00022618"/>
    </source>
</evidence>